<dbReference type="EMBL" id="VUJX02000004">
    <property type="protein sequence ID" value="KAL0937696.1"/>
    <property type="molecule type" value="Genomic_DNA"/>
</dbReference>
<name>A0ACC3Z0T4_COLTU</name>
<gene>
    <name evidence="1" type="ORF">CTRU02_207427</name>
</gene>
<comment type="caution">
    <text evidence="1">The sequence shown here is derived from an EMBL/GenBank/DDBJ whole genome shotgun (WGS) entry which is preliminary data.</text>
</comment>
<protein>
    <submittedName>
        <fullName evidence="1">Uncharacterized protein</fullName>
    </submittedName>
</protein>
<reference evidence="1 2" key="1">
    <citation type="journal article" date="2020" name="Phytopathology">
        <title>Genome Sequence Resources of Colletotrichum truncatum, C. plurivorum, C. musicola, and C. sojae: Four Species Pathogenic to Soybean (Glycine max).</title>
        <authorList>
            <person name="Rogerio F."/>
            <person name="Boufleur T.R."/>
            <person name="Ciampi-Guillardi M."/>
            <person name="Sukno S.A."/>
            <person name="Thon M.R."/>
            <person name="Massola Junior N.S."/>
            <person name="Baroncelli R."/>
        </authorList>
    </citation>
    <scope>NUCLEOTIDE SEQUENCE [LARGE SCALE GENOMIC DNA]</scope>
    <source>
        <strain evidence="1 2">CMES1059</strain>
    </source>
</reference>
<evidence type="ECO:0000313" key="2">
    <source>
        <dbReference type="Proteomes" id="UP000805649"/>
    </source>
</evidence>
<accession>A0ACC3Z0T4</accession>
<dbReference type="Proteomes" id="UP000805649">
    <property type="component" value="Unassembled WGS sequence"/>
</dbReference>
<feature type="non-terminal residue" evidence="1">
    <location>
        <position position="1"/>
    </location>
</feature>
<proteinExistence type="predicted"/>
<organism evidence="1 2">
    <name type="scientific">Colletotrichum truncatum</name>
    <name type="common">Anthracnose fungus</name>
    <name type="synonym">Colletotrichum capsici</name>
    <dbReference type="NCBI Taxonomy" id="5467"/>
    <lineage>
        <taxon>Eukaryota</taxon>
        <taxon>Fungi</taxon>
        <taxon>Dikarya</taxon>
        <taxon>Ascomycota</taxon>
        <taxon>Pezizomycotina</taxon>
        <taxon>Sordariomycetes</taxon>
        <taxon>Hypocreomycetidae</taxon>
        <taxon>Glomerellales</taxon>
        <taxon>Glomerellaceae</taxon>
        <taxon>Colletotrichum</taxon>
        <taxon>Colletotrichum truncatum species complex</taxon>
    </lineage>
</organism>
<keyword evidence="2" id="KW-1185">Reference proteome</keyword>
<evidence type="ECO:0000313" key="1">
    <source>
        <dbReference type="EMBL" id="KAL0937696.1"/>
    </source>
</evidence>
<sequence>PWVAFQQRVNKLIYARTLSQEQDSTQAALYQTAMSETKTEMATWNGLPVELRGLILEHLALSAVVERRSKVWRAKGSRHDMGSYAVVCRQWQGFIEKINFSSLDINSAKDLSRFDELTQDPRRRSLLRRLSLRIELPRYANKLAKIPETDAEQNANEIAFTQALWNLFDILSKWTPQGTSGIELELSAASPSDKNKYFGETGLDQDGNSRFFDHDLDFSFITAGCEQIGRHGLPEVSVVSSCQVLRRNHRNFSSRSLLTIFSSLPQLREVRYEPWHQVDMEAQLEVDSDHARTLPFWPSYIKRISIFEHFDAFNDGVGSEWEDAESDEDEAGANGEESNAVNDPQDIQDVPRTACPSLGQNLGWLSLQAEEMAVSNVADTFDFFGGIFARKAVPYTPPTWTNLRRLTLTSHTMISGVDSENINSVLHLTGSAAKHMPALEMLELYKVDQFGAAVFRYSVDTMSTTASWESTWEFRLEQRVKNIWGDVARKNTAHELVFLPEILLGEYRGPFVFISENLKSKDLVLHPVSLEDMLSKKMDKCKACNGFCAHPKTGKEEDWQPWVTFGDQSTEADA</sequence>